<gene>
    <name evidence="3" type="ORF">GPM918_LOCUS20181</name>
    <name evidence="4" type="ORF">SRO942_LOCUS20177</name>
</gene>
<evidence type="ECO:0000256" key="1">
    <source>
        <dbReference type="SAM" id="MobiDB-lite"/>
    </source>
</evidence>
<feature type="transmembrane region" description="Helical" evidence="2">
    <location>
        <begin position="182"/>
        <end position="214"/>
    </location>
</feature>
<feature type="region of interest" description="Disordered" evidence="1">
    <location>
        <begin position="1"/>
        <end position="50"/>
    </location>
</feature>
<feature type="compositionally biased region" description="Polar residues" evidence="1">
    <location>
        <begin position="1"/>
        <end position="12"/>
    </location>
</feature>
<dbReference type="OrthoDB" id="10015985at2759"/>
<keyword evidence="5" id="KW-1185">Reference proteome</keyword>
<evidence type="ECO:0000313" key="3">
    <source>
        <dbReference type="EMBL" id="CAF1130809.1"/>
    </source>
</evidence>
<dbReference type="EMBL" id="CAJOBC010006313">
    <property type="protein sequence ID" value="CAF3894471.1"/>
    <property type="molecule type" value="Genomic_DNA"/>
</dbReference>
<evidence type="ECO:0000313" key="4">
    <source>
        <dbReference type="EMBL" id="CAF3894471.1"/>
    </source>
</evidence>
<reference evidence="3" key="1">
    <citation type="submission" date="2021-02" db="EMBL/GenBank/DDBJ databases">
        <authorList>
            <person name="Nowell W R."/>
        </authorList>
    </citation>
    <scope>NUCLEOTIDE SEQUENCE</scope>
</reference>
<feature type="compositionally biased region" description="Low complexity" evidence="1">
    <location>
        <begin position="109"/>
        <end position="130"/>
    </location>
</feature>
<feature type="compositionally biased region" description="Polar residues" evidence="1">
    <location>
        <begin position="131"/>
        <end position="149"/>
    </location>
</feature>
<accession>A0A814R931</accession>
<sequence length="715" mass="79145">MIRGSNLSSSYKPQVKRINRRRQQLPVNETTRLNDEEHPTPRSATLSSIPKVTRISHISLGSSTVGPITTKKLNETKNTKPRVHRINNRIPLQVNTVNPLNNEAEEQKSATATTSAHSSDIISTSIKSSSTRNESNESQSKLANDNLFHQTEEKTTTKTNVERCNISSEEEKRKRKRRLKRFGKLPCSLACCLRSLLALGLILAALAAGLTVLFTSLANKTTATTMTPSTTTFTTSTSTTESTITTSTSTSSSSSSTSSTSTSTSFQVQAVQVRQAQQPRQAHQLQVAQQAQVVVQHRRQQAPRQKLQVQAQVLQVRQVLHHQQQAALQQQRAYPRLPHLPHRQQLPQQAQAVQVQQHQPVLALAQVHPQQHVQQAPRHQPAARQQQVALQVQHHHQQQPPAVALQQQRQAQRLQQHQAQLQVQVPVVQQHQEQQQPVRRVTLLFPISGPCLKPKVFINDVFQMSVPSREQIYVAVSRLRDDIGCEADQISLQQPVHQQQRPVHQVSRLHLIKCNRSLPSRNLNYVLASTSTSSTTTTTCGAAATTACSPVCTPCILSTSGLLMSLTQANASVWTGTVGSYPTIGGYANYTYSWIAPGSTATIKFAFYTASSNDYWDFDTASVKDTANNEQLVNGDFNYNNSTGWTLSCRTGCSSVQRYGVLGSPNLWIGCTGTGVYQYASQTFSTVPCMTYRVSYQIALYYHGGGTANAYIYIN</sequence>
<feature type="region of interest" description="Disordered" evidence="1">
    <location>
        <begin position="104"/>
        <end position="161"/>
    </location>
</feature>
<dbReference type="Proteomes" id="UP000663829">
    <property type="component" value="Unassembled WGS sequence"/>
</dbReference>
<name>A0A814R931_9BILA</name>
<keyword evidence="2" id="KW-0472">Membrane</keyword>
<comment type="caution">
    <text evidence="3">The sequence shown here is derived from an EMBL/GenBank/DDBJ whole genome shotgun (WGS) entry which is preliminary data.</text>
</comment>
<dbReference type="AlphaFoldDB" id="A0A814R931"/>
<evidence type="ECO:0000256" key="2">
    <source>
        <dbReference type="SAM" id="Phobius"/>
    </source>
</evidence>
<proteinExistence type="predicted"/>
<feature type="compositionally biased region" description="Basic residues" evidence="1">
    <location>
        <begin position="14"/>
        <end position="23"/>
    </location>
</feature>
<feature type="region of interest" description="Disordered" evidence="1">
    <location>
        <begin position="226"/>
        <end position="261"/>
    </location>
</feature>
<protein>
    <submittedName>
        <fullName evidence="3">Uncharacterized protein</fullName>
    </submittedName>
</protein>
<keyword evidence="2" id="KW-1133">Transmembrane helix</keyword>
<dbReference type="Proteomes" id="UP000681722">
    <property type="component" value="Unassembled WGS sequence"/>
</dbReference>
<keyword evidence="2" id="KW-0812">Transmembrane</keyword>
<evidence type="ECO:0000313" key="5">
    <source>
        <dbReference type="Proteomes" id="UP000663829"/>
    </source>
</evidence>
<dbReference type="EMBL" id="CAJNOQ010006314">
    <property type="protein sequence ID" value="CAF1130809.1"/>
    <property type="molecule type" value="Genomic_DNA"/>
</dbReference>
<organism evidence="3 5">
    <name type="scientific">Didymodactylos carnosus</name>
    <dbReference type="NCBI Taxonomy" id="1234261"/>
    <lineage>
        <taxon>Eukaryota</taxon>
        <taxon>Metazoa</taxon>
        <taxon>Spiralia</taxon>
        <taxon>Gnathifera</taxon>
        <taxon>Rotifera</taxon>
        <taxon>Eurotatoria</taxon>
        <taxon>Bdelloidea</taxon>
        <taxon>Philodinida</taxon>
        <taxon>Philodinidae</taxon>
        <taxon>Didymodactylos</taxon>
    </lineage>
</organism>
<feature type="region of interest" description="Disordered" evidence="1">
    <location>
        <begin position="370"/>
        <end position="410"/>
    </location>
</feature>